<dbReference type="Pfam" id="PF00027">
    <property type="entry name" value="cNMP_binding"/>
    <property type="match status" value="2"/>
</dbReference>
<organism evidence="11 12">
    <name type="scientific">Blepharisma stoltei</name>
    <dbReference type="NCBI Taxonomy" id="1481888"/>
    <lineage>
        <taxon>Eukaryota</taxon>
        <taxon>Sar</taxon>
        <taxon>Alveolata</taxon>
        <taxon>Ciliophora</taxon>
        <taxon>Postciliodesmatophora</taxon>
        <taxon>Heterotrichea</taxon>
        <taxon>Heterotrichida</taxon>
        <taxon>Blepharismidae</taxon>
        <taxon>Blepharisma</taxon>
    </lineage>
</organism>
<dbReference type="GO" id="GO:0005829">
    <property type="term" value="C:cytosol"/>
    <property type="evidence" value="ECO:0007669"/>
    <property type="project" value="TreeGrafter"/>
</dbReference>
<feature type="binding site" evidence="8">
    <location>
        <position position="337"/>
    </location>
    <ligand>
        <name>3',5'-cyclic AMP</name>
        <dbReference type="ChEBI" id="CHEBI:58165"/>
        <label>2</label>
    </ligand>
</feature>
<keyword evidence="5" id="KW-0677">Repeat</keyword>
<evidence type="ECO:0000313" key="12">
    <source>
        <dbReference type="Proteomes" id="UP001162131"/>
    </source>
</evidence>
<dbReference type="InterPro" id="IPR014710">
    <property type="entry name" value="RmlC-like_jellyroll"/>
</dbReference>
<dbReference type="PROSITE" id="PS00889">
    <property type="entry name" value="CNMP_BINDING_2"/>
    <property type="match status" value="2"/>
</dbReference>
<dbReference type="PIRSF" id="PIRSF000548">
    <property type="entry name" value="PK_regulatory"/>
    <property type="match status" value="1"/>
</dbReference>
<evidence type="ECO:0000313" key="11">
    <source>
        <dbReference type="EMBL" id="CAG9318987.1"/>
    </source>
</evidence>
<accession>A0AAU9J4X3</accession>
<feature type="domain" description="Cyclic nucleotide-binding" evidence="10">
    <location>
        <begin position="142"/>
        <end position="263"/>
    </location>
</feature>
<evidence type="ECO:0000256" key="5">
    <source>
        <dbReference type="ARBA" id="ARBA00022737"/>
    </source>
</evidence>
<evidence type="ECO:0000256" key="9">
    <source>
        <dbReference type="SAM" id="MobiDB-lite"/>
    </source>
</evidence>
<dbReference type="AlphaFoldDB" id="A0AAU9J4X3"/>
<evidence type="ECO:0000256" key="8">
    <source>
        <dbReference type="PIRSR" id="PIRSR000548-1"/>
    </source>
</evidence>
<name>A0AAU9J4X3_9CILI</name>
<dbReference type="InterPro" id="IPR018490">
    <property type="entry name" value="cNMP-bd_dom_sf"/>
</dbReference>
<dbReference type="PROSITE" id="PS50042">
    <property type="entry name" value="CNMP_BINDING_3"/>
    <property type="match status" value="2"/>
</dbReference>
<dbReference type="Proteomes" id="UP001162131">
    <property type="component" value="Unassembled WGS sequence"/>
</dbReference>
<comment type="similarity">
    <text evidence="1">Belongs to the cAMP-dependent kinase regulatory chain family.</text>
</comment>
<feature type="domain" description="Cyclic nucleotide-binding" evidence="10">
    <location>
        <begin position="266"/>
        <end position="387"/>
    </location>
</feature>
<comment type="caution">
    <text evidence="11">The sequence shown here is derived from an EMBL/GenBank/DDBJ whole genome shotgun (WGS) entry which is preliminary data.</text>
</comment>
<evidence type="ECO:0000256" key="3">
    <source>
        <dbReference type="ARBA" id="ARBA00022553"/>
    </source>
</evidence>
<dbReference type="PROSITE" id="PS00888">
    <property type="entry name" value="CNMP_BINDING_1"/>
    <property type="match status" value="2"/>
</dbReference>
<feature type="binding site" evidence="8">
    <location>
        <position position="213"/>
    </location>
    <ligand>
        <name>3',5'-cyclic AMP</name>
        <dbReference type="ChEBI" id="CHEBI:58165"/>
        <label>1</label>
    </ligand>
</feature>
<feature type="binding site" evidence="8">
    <location>
        <position position="222"/>
    </location>
    <ligand>
        <name>3',5'-cyclic AMP</name>
        <dbReference type="ChEBI" id="CHEBI:58165"/>
        <label>1</label>
    </ligand>
</feature>
<evidence type="ECO:0000256" key="6">
    <source>
        <dbReference type="ARBA" id="ARBA00022741"/>
    </source>
</evidence>
<evidence type="ECO:0000256" key="1">
    <source>
        <dbReference type="ARBA" id="ARBA00005753"/>
    </source>
</evidence>
<dbReference type="FunFam" id="2.60.120.10:FF:000006">
    <property type="entry name" value="cAMP-dependent protein kinase type I-alpha regulatory subunit"/>
    <property type="match status" value="1"/>
</dbReference>
<keyword evidence="4 8" id="KW-0116">cAMP-binding</keyword>
<dbReference type="EMBL" id="CAJZBQ010000021">
    <property type="protein sequence ID" value="CAG9318987.1"/>
    <property type="molecule type" value="Genomic_DNA"/>
</dbReference>
<evidence type="ECO:0000256" key="7">
    <source>
        <dbReference type="ARBA" id="ARBA00023149"/>
    </source>
</evidence>
<dbReference type="GO" id="GO:0034236">
    <property type="term" value="F:protein kinase A catalytic subunit binding"/>
    <property type="evidence" value="ECO:0007669"/>
    <property type="project" value="TreeGrafter"/>
</dbReference>
<protein>
    <recommendedName>
        <fullName evidence="2">cAMP-dependent protein kinase regulatory subunit</fullName>
    </recommendedName>
</protein>
<evidence type="ECO:0000256" key="4">
    <source>
        <dbReference type="ARBA" id="ARBA00022566"/>
    </source>
</evidence>
<sequence length="390" mass="44388">MSDKGKHKDYIKSKLHYLLEDLVACILIDKPTPPEPFILDWLNKKSGNCLSEAEKEELAQLRVEVDKLRNGQETDTSSEGSEDDYIDELPSPTLEKPKKARNSVSAEAFGLWNKKSDFQPRVIPKNSQQKERISERLNKAFMFAALDDNEREIVINAMEEKKFRPGDQVIRQGEDGDELFVVDTGKLECSKIFTAGEPEKFLKFYHSGEAFGELALLYNVPRAASIKAVTECTCWVLDRACFNHIVKDSAARKRERYESFLTGVELLENMDPYERSHIADALKPAQFREGEYVIREGEWGDVFYMIEEGTALATKTFTPGLPPVEVKQYKAGDYFGELSLLRGEPRAANIIATSKLSCVALDRRAFKRMLGPLEEILRRNARKYEGILNI</sequence>
<proteinExistence type="inferred from homology"/>
<keyword evidence="6 8" id="KW-0547">Nucleotide-binding</keyword>
<dbReference type="PANTHER" id="PTHR11635:SF152">
    <property type="entry name" value="CAMP-DEPENDENT PROTEIN KINASE TYPE I REGULATORY SUBUNIT-RELATED"/>
    <property type="match status" value="1"/>
</dbReference>
<reference evidence="11" key="1">
    <citation type="submission" date="2021-09" db="EMBL/GenBank/DDBJ databases">
        <authorList>
            <consortium name="AG Swart"/>
            <person name="Singh M."/>
            <person name="Singh A."/>
            <person name="Seah K."/>
            <person name="Emmerich C."/>
        </authorList>
    </citation>
    <scope>NUCLEOTIDE SEQUENCE</scope>
    <source>
        <strain evidence="11">ATCC30299</strain>
    </source>
</reference>
<dbReference type="InterPro" id="IPR012198">
    <property type="entry name" value="cAMP_dep_PK_reg_su"/>
</dbReference>
<dbReference type="FunFam" id="2.60.120.10:FF:000039">
    <property type="entry name" value="cAMP-dependent protein kinase regulatory subunit"/>
    <property type="match status" value="1"/>
</dbReference>
<dbReference type="GO" id="GO:0004862">
    <property type="term" value="F:cAMP-dependent protein kinase inhibitor activity"/>
    <property type="evidence" value="ECO:0007669"/>
    <property type="project" value="TreeGrafter"/>
</dbReference>
<dbReference type="InterPro" id="IPR018488">
    <property type="entry name" value="cNMP-bd_CS"/>
</dbReference>
<dbReference type="GO" id="GO:0005952">
    <property type="term" value="C:cAMP-dependent protein kinase complex"/>
    <property type="evidence" value="ECO:0007669"/>
    <property type="project" value="InterPro"/>
</dbReference>
<dbReference type="InterPro" id="IPR000595">
    <property type="entry name" value="cNMP-bd_dom"/>
</dbReference>
<dbReference type="InterPro" id="IPR050503">
    <property type="entry name" value="cAMP-dep_PK_reg_su-like"/>
</dbReference>
<dbReference type="Gene3D" id="2.60.120.10">
    <property type="entry name" value="Jelly Rolls"/>
    <property type="match status" value="2"/>
</dbReference>
<dbReference type="PANTHER" id="PTHR11635">
    <property type="entry name" value="CAMP-DEPENDENT PROTEIN KINASE REGULATORY CHAIN"/>
    <property type="match status" value="1"/>
</dbReference>
<keyword evidence="7 8" id="KW-0114">cAMP</keyword>
<evidence type="ECO:0000256" key="2">
    <source>
        <dbReference type="ARBA" id="ARBA00020355"/>
    </source>
</evidence>
<dbReference type="GO" id="GO:0030552">
    <property type="term" value="F:cAMP binding"/>
    <property type="evidence" value="ECO:0007669"/>
    <property type="project" value="UniProtKB-KW"/>
</dbReference>
<dbReference type="SUPFAM" id="SSF51206">
    <property type="entry name" value="cAMP-binding domain-like"/>
    <property type="match status" value="2"/>
</dbReference>
<evidence type="ECO:0000259" key="10">
    <source>
        <dbReference type="PROSITE" id="PS50042"/>
    </source>
</evidence>
<feature type="binding site" evidence="8">
    <location>
        <position position="346"/>
    </location>
    <ligand>
        <name>3',5'-cyclic AMP</name>
        <dbReference type="ChEBI" id="CHEBI:58165"/>
        <label>2</label>
    </ligand>
</feature>
<feature type="region of interest" description="Disordered" evidence="9">
    <location>
        <begin position="66"/>
        <end position="101"/>
    </location>
</feature>
<dbReference type="PRINTS" id="PR00103">
    <property type="entry name" value="CAMPKINASE"/>
</dbReference>
<dbReference type="CDD" id="cd00038">
    <property type="entry name" value="CAP_ED"/>
    <property type="match status" value="2"/>
</dbReference>
<dbReference type="SMART" id="SM00100">
    <property type="entry name" value="cNMP"/>
    <property type="match status" value="2"/>
</dbReference>
<dbReference type="GO" id="GO:0033554">
    <property type="term" value="P:cellular response to stress"/>
    <property type="evidence" value="ECO:0007669"/>
    <property type="project" value="UniProtKB-ARBA"/>
</dbReference>
<keyword evidence="3" id="KW-0597">Phosphoprotein</keyword>
<gene>
    <name evidence="11" type="ORF">BSTOLATCC_MIC22344</name>
</gene>
<keyword evidence="12" id="KW-1185">Reference proteome</keyword>